<evidence type="ECO:0000313" key="3">
    <source>
        <dbReference type="Proteomes" id="UP001168821"/>
    </source>
</evidence>
<name>A0AA38HQW2_9CUCU</name>
<evidence type="ECO:0000313" key="2">
    <source>
        <dbReference type="EMBL" id="KAJ3642295.1"/>
    </source>
</evidence>
<feature type="compositionally biased region" description="Basic and acidic residues" evidence="1">
    <location>
        <begin position="154"/>
        <end position="166"/>
    </location>
</feature>
<dbReference type="EMBL" id="JALNTZ010000008">
    <property type="protein sequence ID" value="KAJ3642295.1"/>
    <property type="molecule type" value="Genomic_DNA"/>
</dbReference>
<dbReference type="AlphaFoldDB" id="A0AA38HQW2"/>
<feature type="region of interest" description="Disordered" evidence="1">
    <location>
        <begin position="231"/>
        <end position="253"/>
    </location>
</feature>
<feature type="region of interest" description="Disordered" evidence="1">
    <location>
        <begin position="147"/>
        <end position="166"/>
    </location>
</feature>
<accession>A0AA38HQW2</accession>
<protein>
    <submittedName>
        <fullName evidence="2">Uncharacterized protein</fullName>
    </submittedName>
</protein>
<evidence type="ECO:0000256" key="1">
    <source>
        <dbReference type="SAM" id="MobiDB-lite"/>
    </source>
</evidence>
<proteinExistence type="predicted"/>
<keyword evidence="3" id="KW-1185">Reference proteome</keyword>
<organism evidence="2 3">
    <name type="scientific">Zophobas morio</name>
    <dbReference type="NCBI Taxonomy" id="2755281"/>
    <lineage>
        <taxon>Eukaryota</taxon>
        <taxon>Metazoa</taxon>
        <taxon>Ecdysozoa</taxon>
        <taxon>Arthropoda</taxon>
        <taxon>Hexapoda</taxon>
        <taxon>Insecta</taxon>
        <taxon>Pterygota</taxon>
        <taxon>Neoptera</taxon>
        <taxon>Endopterygota</taxon>
        <taxon>Coleoptera</taxon>
        <taxon>Polyphaga</taxon>
        <taxon>Cucujiformia</taxon>
        <taxon>Tenebrionidae</taxon>
        <taxon>Zophobas</taxon>
    </lineage>
</organism>
<gene>
    <name evidence="2" type="ORF">Zmor_025095</name>
</gene>
<dbReference type="Proteomes" id="UP001168821">
    <property type="component" value="Unassembled WGS sequence"/>
</dbReference>
<sequence length="305" mass="35021">MVKSKSAYVIKKKYQIDNDEQKEVERRRNDLTKKITREPISVPNFSALTLPTPALTPVEATKLVYLDTDDENEIMNDSYPNDTIQVGKRASLSFNNPPKRGESYNSHLGYADNPLYQHMMKLQNEQENVSSTSDYASIETMNRLSSASNYSVKTNHDENQKNREKDGPFGFCNPNYMGPDIKHVAKLLTHQSSLGVQSSEEDLLELQEYNGVINRNTKVLYRSSLRNHPSNFPALDNVRPKDSKRRAHSAGRAERIRVEKTMSDETDFDRILDYVPLYVYIIGGKEHGQVTIFQRPISIWKLKLF</sequence>
<reference evidence="2" key="1">
    <citation type="journal article" date="2023" name="G3 (Bethesda)">
        <title>Whole genome assemblies of Zophobas morio and Tenebrio molitor.</title>
        <authorList>
            <person name="Kaur S."/>
            <person name="Stinson S.A."/>
            <person name="diCenzo G.C."/>
        </authorList>
    </citation>
    <scope>NUCLEOTIDE SEQUENCE</scope>
    <source>
        <strain evidence="2">QUZm001</strain>
    </source>
</reference>
<comment type="caution">
    <text evidence="2">The sequence shown here is derived from an EMBL/GenBank/DDBJ whole genome shotgun (WGS) entry which is preliminary data.</text>
</comment>